<dbReference type="EMBL" id="BASE01000082">
    <property type="protein sequence ID" value="GAM15403.1"/>
    <property type="molecule type" value="Genomic_DNA"/>
</dbReference>
<keyword evidence="4" id="KW-0808">Transferase</keyword>
<comment type="similarity">
    <text evidence="3">Belongs to the DegT/DnrJ/EryC1 family.</text>
</comment>
<dbReference type="PANTHER" id="PTHR30244:SF34">
    <property type="entry name" value="DTDP-4-AMINO-4,6-DIDEOXYGALACTOSE TRANSAMINASE"/>
    <property type="match status" value="1"/>
</dbReference>
<name>A0A0A8X686_MESS1</name>
<dbReference type="Gene3D" id="3.40.640.10">
    <property type="entry name" value="Type I PLP-dependent aspartate aminotransferase-like (Major domain)"/>
    <property type="match status" value="1"/>
</dbReference>
<evidence type="ECO:0000256" key="2">
    <source>
        <dbReference type="PIRSR" id="PIRSR000390-2"/>
    </source>
</evidence>
<dbReference type="GO" id="GO:0030170">
    <property type="term" value="F:pyridoxal phosphate binding"/>
    <property type="evidence" value="ECO:0007669"/>
    <property type="project" value="TreeGrafter"/>
</dbReference>
<dbReference type="InterPro" id="IPR015424">
    <property type="entry name" value="PyrdxlP-dep_Trfase"/>
</dbReference>
<keyword evidence="2 3" id="KW-0663">Pyridoxal phosphate</keyword>
<dbReference type="PANTHER" id="PTHR30244">
    <property type="entry name" value="TRANSAMINASE"/>
    <property type="match status" value="1"/>
</dbReference>
<dbReference type="SUPFAM" id="SSF53383">
    <property type="entry name" value="PLP-dependent transferases"/>
    <property type="match status" value="1"/>
</dbReference>
<dbReference type="GO" id="GO:0000271">
    <property type="term" value="P:polysaccharide biosynthetic process"/>
    <property type="evidence" value="ECO:0007669"/>
    <property type="project" value="TreeGrafter"/>
</dbReference>
<protein>
    <submittedName>
        <fullName evidence="4">Bacillosamine/Legionaminic acid biosynthesis aminotransferase PglE/4-keto-6-deoxy-N-acetyl-D-hexosaminyl-(Lipid carrier) aminotransferase</fullName>
    </submittedName>
</protein>
<dbReference type="Pfam" id="PF01041">
    <property type="entry name" value="DegT_DnrJ_EryC1"/>
    <property type="match status" value="1"/>
</dbReference>
<keyword evidence="5" id="KW-1185">Reference proteome</keyword>
<feature type="modified residue" description="N6-(pyridoxal phosphate)lysine" evidence="2">
    <location>
        <position position="181"/>
    </location>
</feature>
<evidence type="ECO:0000256" key="3">
    <source>
        <dbReference type="RuleBase" id="RU004508"/>
    </source>
</evidence>
<evidence type="ECO:0000313" key="4">
    <source>
        <dbReference type="EMBL" id="GAM15403.1"/>
    </source>
</evidence>
<dbReference type="Gene3D" id="3.90.1150.10">
    <property type="entry name" value="Aspartate Aminotransferase, domain 1"/>
    <property type="match status" value="1"/>
</dbReference>
<dbReference type="GO" id="GO:0008483">
    <property type="term" value="F:transaminase activity"/>
    <property type="evidence" value="ECO:0007669"/>
    <property type="project" value="UniProtKB-KW"/>
</dbReference>
<dbReference type="InterPro" id="IPR015422">
    <property type="entry name" value="PyrdxlP-dep_Trfase_small"/>
</dbReference>
<comment type="caution">
    <text evidence="4">The sequence shown here is derived from an EMBL/GenBank/DDBJ whole genome shotgun (WGS) entry which is preliminary data.</text>
</comment>
<accession>A0A0A8X686</accession>
<dbReference type="InterPro" id="IPR015421">
    <property type="entry name" value="PyrdxlP-dep_Trfase_major"/>
</dbReference>
<dbReference type="PIRSF" id="PIRSF000390">
    <property type="entry name" value="PLP_StrS"/>
    <property type="match status" value="1"/>
</dbReference>
<gene>
    <name evidence="4" type="ORF">SAMD00020551_3560</name>
</gene>
<organism evidence="4 5">
    <name type="scientific">Mesobacillus selenatarsenatis (strain DSM 18680 / JCM 14380 / FERM P-15431 / SF-1)</name>
    <dbReference type="NCBI Taxonomy" id="1321606"/>
    <lineage>
        <taxon>Bacteria</taxon>
        <taxon>Bacillati</taxon>
        <taxon>Bacillota</taxon>
        <taxon>Bacilli</taxon>
        <taxon>Bacillales</taxon>
        <taxon>Bacillaceae</taxon>
        <taxon>Mesobacillus</taxon>
    </lineage>
</organism>
<reference evidence="4 5" key="1">
    <citation type="submission" date="2013-06" db="EMBL/GenBank/DDBJ databases">
        <title>Whole genome shotgun sequence of Bacillus selenatarsenatis SF-1.</title>
        <authorList>
            <person name="Kuroda M."/>
            <person name="Sei K."/>
            <person name="Yamashita M."/>
            <person name="Ike M."/>
        </authorList>
    </citation>
    <scope>NUCLEOTIDE SEQUENCE [LARGE SCALE GENOMIC DNA]</scope>
    <source>
        <strain evidence="4 5">SF-1</strain>
    </source>
</reference>
<dbReference type="STRING" id="1321606.SAMD00020551_3560"/>
<dbReference type="CDD" id="cd00616">
    <property type="entry name" value="AHBA_syn"/>
    <property type="match status" value="1"/>
</dbReference>
<keyword evidence="4" id="KW-0032">Aminotransferase</keyword>
<dbReference type="Proteomes" id="UP000031014">
    <property type="component" value="Unassembled WGS sequence"/>
</dbReference>
<dbReference type="RefSeq" id="WP_084135524.1">
    <property type="nucleotide sequence ID" value="NZ_BASE01000082.1"/>
</dbReference>
<evidence type="ECO:0000256" key="1">
    <source>
        <dbReference type="PIRSR" id="PIRSR000390-1"/>
    </source>
</evidence>
<sequence>MKVPFYTPYIGQEEIDEVTSAIQSNWLTKGQRTKKFEESFAVYVGSKHALGLNSCTAGLHLAQKVLGIGEGDQVITTPYTFAATVNTILHCGAEPVFVDIDPLTMNIDPQEIEKAITPKTKAIIPVHFAGFPCEMDRIMEIARRHNVKVIEDAAHAVYTKFHDRLVGSIGDITCFSFYATKNLCTGEGGMITSDDEELMNELQVLSLHGMSKNAWNRYSDKGTWFYEIESPGYKYNMTDIQASLGIVQLGKLEEMQTLRKKVADQYQTFFSKVEQLQVPHDDPKHRHAWHLYPIRLKGDTLKIGRDEFIEKLKEAGIGTSVHFIPIPIHPFYKKLGYKITDFHHTLKAYEGVISLPLFPGMTEKQTEYVIQQVLNLVDQYKK</sequence>
<feature type="active site" description="Proton acceptor" evidence="1">
    <location>
        <position position="181"/>
    </location>
</feature>
<dbReference type="InterPro" id="IPR000653">
    <property type="entry name" value="DegT/StrS_aminotransferase"/>
</dbReference>
<proteinExistence type="inferred from homology"/>
<dbReference type="AlphaFoldDB" id="A0A0A8X686"/>
<evidence type="ECO:0000313" key="5">
    <source>
        <dbReference type="Proteomes" id="UP000031014"/>
    </source>
</evidence>
<dbReference type="OrthoDB" id="9810913at2"/>